<name>A0A8H7J939_9PLEO</name>
<protein>
    <submittedName>
        <fullName evidence="2">Uncharacterized protein</fullName>
    </submittedName>
</protein>
<dbReference type="OrthoDB" id="10503901at2759"/>
<feature type="compositionally biased region" description="Basic and acidic residues" evidence="1">
    <location>
        <begin position="31"/>
        <end position="61"/>
    </location>
</feature>
<comment type="caution">
    <text evidence="2">The sequence shown here is derived from an EMBL/GenBank/DDBJ whole genome shotgun (WGS) entry which is preliminary data.</text>
</comment>
<keyword evidence="3" id="KW-1185">Reference proteome</keyword>
<dbReference type="Proteomes" id="UP000651452">
    <property type="component" value="Unassembled WGS sequence"/>
</dbReference>
<organism evidence="2 3">
    <name type="scientific">Ascochyta lentis</name>
    <dbReference type="NCBI Taxonomy" id="205686"/>
    <lineage>
        <taxon>Eukaryota</taxon>
        <taxon>Fungi</taxon>
        <taxon>Dikarya</taxon>
        <taxon>Ascomycota</taxon>
        <taxon>Pezizomycotina</taxon>
        <taxon>Dothideomycetes</taxon>
        <taxon>Pleosporomycetidae</taxon>
        <taxon>Pleosporales</taxon>
        <taxon>Pleosporineae</taxon>
        <taxon>Didymellaceae</taxon>
        <taxon>Ascochyta</taxon>
    </lineage>
</organism>
<reference evidence="2" key="1">
    <citation type="submission" date="2018-12" db="EMBL/GenBank/DDBJ databases">
        <authorList>
            <person name="Syme R.A."/>
            <person name="Farfan-Caceres L."/>
            <person name="Lichtenzveig J."/>
        </authorList>
    </citation>
    <scope>NUCLEOTIDE SEQUENCE</scope>
    <source>
        <strain evidence="2">Al4</strain>
    </source>
</reference>
<gene>
    <name evidence="2" type="ORF">EKO04_003104</name>
</gene>
<dbReference type="AlphaFoldDB" id="A0A8H7J939"/>
<dbReference type="EMBL" id="RZGK01000005">
    <property type="protein sequence ID" value="KAF9699316.1"/>
    <property type="molecule type" value="Genomic_DNA"/>
</dbReference>
<proteinExistence type="predicted"/>
<evidence type="ECO:0000313" key="3">
    <source>
        <dbReference type="Proteomes" id="UP000651452"/>
    </source>
</evidence>
<evidence type="ECO:0000256" key="1">
    <source>
        <dbReference type="SAM" id="MobiDB-lite"/>
    </source>
</evidence>
<feature type="region of interest" description="Disordered" evidence="1">
    <location>
        <begin position="1"/>
        <end position="89"/>
    </location>
</feature>
<evidence type="ECO:0000313" key="2">
    <source>
        <dbReference type="EMBL" id="KAF9699316.1"/>
    </source>
</evidence>
<accession>A0A8H7J939</accession>
<reference evidence="2" key="2">
    <citation type="submission" date="2020-09" db="EMBL/GenBank/DDBJ databases">
        <title>Reference genome assembly for Australian Ascochyta lentis isolate Al4.</title>
        <authorList>
            <person name="Lee R.C."/>
            <person name="Farfan-Caceres L.M."/>
            <person name="Debler J.W."/>
            <person name="Williams A.H."/>
            <person name="Henares B.M."/>
        </authorList>
    </citation>
    <scope>NUCLEOTIDE SEQUENCE</scope>
    <source>
        <strain evidence="2">Al4</strain>
    </source>
</reference>
<sequence length="89" mass="9533">MAEPPQKSKPKPEPRTAGAPPKRSDVFNSRSPERSDDANPDDTRPGEEKISVWEALKEKGSKAKRKSMQILGMESGKDGKKEGGGGGGK</sequence>